<reference evidence="2 3" key="1">
    <citation type="submission" date="2018-02" db="EMBL/GenBank/DDBJ databases">
        <title>Jeotgalibacillus proteolyticum sp. nov. a protease producing bacterium isolated from ocean sediments of Laizhou Bay.</title>
        <authorList>
            <person name="Li Y."/>
        </authorList>
    </citation>
    <scope>NUCLEOTIDE SEQUENCE [LARGE SCALE GENOMIC DNA]</scope>
    <source>
        <strain evidence="2 3">22-7</strain>
    </source>
</reference>
<keyword evidence="1" id="KW-1133">Transmembrane helix</keyword>
<dbReference type="RefSeq" id="WP_104056474.1">
    <property type="nucleotide sequence ID" value="NZ_PREZ01000001.1"/>
</dbReference>
<name>A0A2S5GHC7_9BACL</name>
<proteinExistence type="predicted"/>
<evidence type="ECO:0000313" key="3">
    <source>
        <dbReference type="Proteomes" id="UP000239047"/>
    </source>
</evidence>
<accession>A0A2S5GHC7</accession>
<keyword evidence="1" id="KW-0812">Transmembrane</keyword>
<evidence type="ECO:0000256" key="1">
    <source>
        <dbReference type="SAM" id="Phobius"/>
    </source>
</evidence>
<sequence length="65" mass="7476">MRNWIGSILLILVFGAFVLQLCALLNAFPILLSSIILFFVLFLFVVWLTSKSRFKGFSTYSKRKS</sequence>
<organism evidence="2 3">
    <name type="scientific">Jeotgalibacillus proteolyticus</name>
    <dbReference type="NCBI Taxonomy" id="2082395"/>
    <lineage>
        <taxon>Bacteria</taxon>
        <taxon>Bacillati</taxon>
        <taxon>Bacillota</taxon>
        <taxon>Bacilli</taxon>
        <taxon>Bacillales</taxon>
        <taxon>Caryophanaceae</taxon>
        <taxon>Jeotgalibacillus</taxon>
    </lineage>
</organism>
<gene>
    <name evidence="2" type="ORF">C4B60_02815</name>
</gene>
<comment type="caution">
    <text evidence="2">The sequence shown here is derived from an EMBL/GenBank/DDBJ whole genome shotgun (WGS) entry which is preliminary data.</text>
</comment>
<protein>
    <submittedName>
        <fullName evidence="2">Uncharacterized protein</fullName>
    </submittedName>
</protein>
<dbReference type="Proteomes" id="UP000239047">
    <property type="component" value="Unassembled WGS sequence"/>
</dbReference>
<feature type="transmembrane region" description="Helical" evidence="1">
    <location>
        <begin position="30"/>
        <end position="48"/>
    </location>
</feature>
<dbReference type="EMBL" id="PREZ01000001">
    <property type="protein sequence ID" value="PPA72324.1"/>
    <property type="molecule type" value="Genomic_DNA"/>
</dbReference>
<evidence type="ECO:0000313" key="2">
    <source>
        <dbReference type="EMBL" id="PPA72324.1"/>
    </source>
</evidence>
<keyword evidence="3" id="KW-1185">Reference proteome</keyword>
<dbReference type="AlphaFoldDB" id="A0A2S5GHC7"/>
<keyword evidence="1" id="KW-0472">Membrane</keyword>